<dbReference type="RefSeq" id="WP_132348785.1">
    <property type="nucleotide sequence ID" value="NZ_CAWOLF010000052.1"/>
</dbReference>
<keyword evidence="1" id="KW-0175">Coiled coil</keyword>
<evidence type="ECO:0000313" key="3">
    <source>
        <dbReference type="Proteomes" id="UP000295550"/>
    </source>
</evidence>
<dbReference type="EMBL" id="PUJX01000052">
    <property type="protein sequence ID" value="TDB42649.1"/>
    <property type="molecule type" value="Genomic_DNA"/>
</dbReference>
<sequence>MNDLEYWSDCIYCGADDCDLVLTQEQVKSLAESVMRGHEYYGMSFYSPPSNERYAEIEREWKLKLDKLQNEFDAYINNAETAVRIALRQHRDTKISISKDGTVFRCDGRSEQVQ</sequence>
<protein>
    <submittedName>
        <fullName evidence="2">Uncharacterized protein</fullName>
    </submittedName>
</protein>
<organism evidence="2 3">
    <name type="scientific">Photorhabdus luminescens subsp. mexicana</name>
    <dbReference type="NCBI Taxonomy" id="2100167"/>
    <lineage>
        <taxon>Bacteria</taxon>
        <taxon>Pseudomonadati</taxon>
        <taxon>Pseudomonadota</taxon>
        <taxon>Gammaproteobacteria</taxon>
        <taxon>Enterobacterales</taxon>
        <taxon>Morganellaceae</taxon>
        <taxon>Photorhabdus</taxon>
    </lineage>
</organism>
<accession>A0A4R4IR46</accession>
<proteinExistence type="predicted"/>
<comment type="caution">
    <text evidence="2">The sequence shown here is derived from an EMBL/GenBank/DDBJ whole genome shotgun (WGS) entry which is preliminary data.</text>
</comment>
<reference evidence="2 3" key="1">
    <citation type="journal article" date="2019" name="Int. J. Syst. Evol. Microbiol.">
        <title>Photorhabdus khanii subsp. guanajuatensis subsp. nov., isolated from Heterorhabditis atacamensis, and Photorhabdus luminescens subsp. mexicana subsp. nov., isolated from Heterorhabditis mexicana entomopathogenic nematodes.</title>
        <authorList>
            <person name="Machado R.A.R."/>
            <person name="Bruno P."/>
            <person name="Arce C.C.M."/>
            <person name="Liechti N."/>
            <person name="Kohler A."/>
            <person name="Bernal J."/>
            <person name="Bruggmann R."/>
            <person name="Turlings T.C.J."/>
        </authorList>
    </citation>
    <scope>NUCLEOTIDE SEQUENCE [LARGE SCALE GENOMIC DNA]</scope>
    <source>
        <strain evidence="2 3">MEX47-22</strain>
    </source>
</reference>
<dbReference type="AlphaFoldDB" id="A0A4R4IR46"/>
<feature type="coiled-coil region" evidence="1">
    <location>
        <begin position="51"/>
        <end position="85"/>
    </location>
</feature>
<evidence type="ECO:0000313" key="2">
    <source>
        <dbReference type="EMBL" id="TDB42649.1"/>
    </source>
</evidence>
<dbReference type="Proteomes" id="UP000295550">
    <property type="component" value="Unassembled WGS sequence"/>
</dbReference>
<gene>
    <name evidence="2" type="ORF">C5468_24510</name>
</gene>
<name>A0A4R4IR46_PHOLU</name>
<evidence type="ECO:0000256" key="1">
    <source>
        <dbReference type="SAM" id="Coils"/>
    </source>
</evidence>